<feature type="compositionally biased region" description="Basic and acidic residues" evidence="2">
    <location>
        <begin position="611"/>
        <end position="624"/>
    </location>
</feature>
<feature type="compositionally biased region" description="Basic and acidic residues" evidence="2">
    <location>
        <begin position="224"/>
        <end position="256"/>
    </location>
</feature>
<dbReference type="InterPro" id="IPR042277">
    <property type="entry name" value="IST1-like"/>
</dbReference>
<feature type="compositionally biased region" description="Basic and acidic residues" evidence="2">
    <location>
        <begin position="544"/>
        <end position="558"/>
    </location>
</feature>
<comment type="caution">
    <text evidence="3">The sequence shown here is derived from an EMBL/GenBank/DDBJ whole genome shotgun (WGS) entry which is preliminary data.</text>
</comment>
<evidence type="ECO:0000313" key="3">
    <source>
        <dbReference type="EMBL" id="KAK6944983.1"/>
    </source>
</evidence>
<organism evidence="3 4">
    <name type="scientific">Dillenia turbinata</name>
    <dbReference type="NCBI Taxonomy" id="194707"/>
    <lineage>
        <taxon>Eukaryota</taxon>
        <taxon>Viridiplantae</taxon>
        <taxon>Streptophyta</taxon>
        <taxon>Embryophyta</taxon>
        <taxon>Tracheophyta</taxon>
        <taxon>Spermatophyta</taxon>
        <taxon>Magnoliopsida</taxon>
        <taxon>eudicotyledons</taxon>
        <taxon>Gunneridae</taxon>
        <taxon>Pentapetalae</taxon>
        <taxon>Dilleniales</taxon>
        <taxon>Dilleniaceae</taxon>
        <taxon>Dillenia</taxon>
    </lineage>
</organism>
<proteinExistence type="inferred from homology"/>
<feature type="region of interest" description="Disordered" evidence="2">
    <location>
        <begin position="343"/>
        <end position="383"/>
    </location>
</feature>
<feature type="region of interest" description="Disordered" evidence="2">
    <location>
        <begin position="439"/>
        <end position="636"/>
    </location>
</feature>
<sequence>MLDGLLGRSFSSKCKWSIKVIITRIDAIRRKKNATLKFLKKDIADLLANGLDINAYGRAEGLLAELTHTYCYNFVEQSCECVLKHLSVMQKQSECPEDCREAVSSLMFAAARFADLPELRDLRNVFQEKYGNFLEYFVNKQFIENLGSNISTRERKIQLLRGIASEFSISWDAKGFEERMANCSSPAQDKLKKNLSFNVPNKICKLPSDADALLRRNKSDISSAQKREFSYDSHTNDGHRLHSKRESTASEREEQAFRSSARPDLIENRHQQYNCREEIMQKRTNIVPSFEGMDVTPNRHEVENRKEEIDPRKVKLGSPLRVRGLGCIDGGYALDTSCVNSTPQVDRHGTPHLKLEFSPSYTSHPSGNGVRDSPITGGNHPYGKYTLIEKQTKNSLSQGKPELPPTPVVRRTKEKSYYHHGSIAGEACDRQFNIANSTRKVEKDKHDSRGTPELPFTPSVGRTKEKSRYHNISVAGEAHDGQHGTGNSTRKVGEEEKDELDELKSSYHNSLPPPYVKPKKKKSDAILGSQHPGFESNGAPSKTAMHERANGSARRSERVQTALYNDKPKEHVCAENGNEHEKVYQYHQDEMTSELRRRSKSSRRRHLKSSSSHDHDSYFDDGVVRKKSSSRRRDEPRRGLHALFDEDHYRKDEEERMIDKLLLHYSKKPSTLGTDKVQMKSKAHSSRFAATEAGEPFHNGDTDRPNAKSEMVPPPGRSVSLPHEQASTSETAKVFTCSTSFQPEMLNHNRHVHPRLPDYDDLAARFAALKGR</sequence>
<evidence type="ECO:0000256" key="2">
    <source>
        <dbReference type="SAM" id="MobiDB-lite"/>
    </source>
</evidence>
<dbReference type="Proteomes" id="UP001370490">
    <property type="component" value="Unassembled WGS sequence"/>
</dbReference>
<evidence type="ECO:0000313" key="4">
    <source>
        <dbReference type="Proteomes" id="UP001370490"/>
    </source>
</evidence>
<dbReference type="EMBL" id="JBAMMX010000003">
    <property type="protein sequence ID" value="KAK6944983.1"/>
    <property type="molecule type" value="Genomic_DNA"/>
</dbReference>
<feature type="compositionally biased region" description="Basic residues" evidence="2">
    <location>
        <begin position="597"/>
        <end position="608"/>
    </location>
</feature>
<dbReference type="GO" id="GO:0015031">
    <property type="term" value="P:protein transport"/>
    <property type="evidence" value="ECO:0007669"/>
    <property type="project" value="InterPro"/>
</dbReference>
<dbReference type="Gene3D" id="1.20.1260.60">
    <property type="entry name" value="Vacuolar protein sorting-associated protein Ist1"/>
    <property type="match status" value="1"/>
</dbReference>
<protein>
    <submittedName>
        <fullName evidence="3">Vacuolar protein sorting-associated protein Ist1</fullName>
    </submittedName>
</protein>
<feature type="region of interest" description="Disordered" evidence="2">
    <location>
        <begin position="224"/>
        <end position="268"/>
    </location>
</feature>
<feature type="compositionally biased region" description="Basic and acidic residues" evidence="2">
    <location>
        <begin position="698"/>
        <end position="707"/>
    </location>
</feature>
<dbReference type="PANTHER" id="PTHR12161">
    <property type="entry name" value="IST1 FAMILY MEMBER"/>
    <property type="match status" value="1"/>
</dbReference>
<dbReference type="InterPro" id="IPR005061">
    <property type="entry name" value="Ist1"/>
</dbReference>
<accession>A0AAN8WE88</accession>
<feature type="compositionally biased region" description="Basic and acidic residues" evidence="2">
    <location>
        <begin position="566"/>
        <end position="596"/>
    </location>
</feature>
<reference evidence="3 4" key="1">
    <citation type="submission" date="2023-12" db="EMBL/GenBank/DDBJ databases">
        <title>A high-quality genome assembly for Dillenia turbinata (Dilleniales).</title>
        <authorList>
            <person name="Chanderbali A."/>
        </authorList>
    </citation>
    <scope>NUCLEOTIDE SEQUENCE [LARGE SCALE GENOMIC DNA]</scope>
    <source>
        <strain evidence="3">LSX21</strain>
        <tissue evidence="3">Leaf</tissue>
    </source>
</reference>
<gene>
    <name evidence="3" type="ORF">RJ641_026085</name>
</gene>
<feature type="region of interest" description="Disordered" evidence="2">
    <location>
        <begin position="672"/>
        <end position="732"/>
    </location>
</feature>
<evidence type="ECO:0000256" key="1">
    <source>
        <dbReference type="ARBA" id="ARBA00005536"/>
    </source>
</evidence>
<feature type="compositionally biased region" description="Basic and acidic residues" evidence="2">
    <location>
        <begin position="439"/>
        <end position="450"/>
    </location>
</feature>
<dbReference type="FunFam" id="1.20.1260.60:FF:000002">
    <property type="entry name" value="Vacuolar protein sorting-associated protein IST1"/>
    <property type="match status" value="1"/>
</dbReference>
<keyword evidence="4" id="KW-1185">Reference proteome</keyword>
<dbReference type="AlphaFoldDB" id="A0AAN8WE88"/>
<comment type="similarity">
    <text evidence="1">Belongs to the IST1 family.</text>
</comment>
<dbReference type="PANTHER" id="PTHR12161:SF14">
    <property type="entry name" value="REGULATOR OF VPS4 ACTIVITY IN THE MVB PATHWAY PROTEIN"/>
    <property type="match status" value="1"/>
</dbReference>
<dbReference type="Pfam" id="PF03398">
    <property type="entry name" value="Ist1"/>
    <property type="match status" value="1"/>
</dbReference>
<name>A0AAN8WE88_9MAGN</name>
<feature type="compositionally biased region" description="Basic and acidic residues" evidence="2">
    <location>
        <begin position="345"/>
        <end position="355"/>
    </location>
</feature>